<feature type="compositionally biased region" description="Polar residues" evidence="6">
    <location>
        <begin position="998"/>
        <end position="1009"/>
    </location>
</feature>
<dbReference type="GO" id="GO:0005634">
    <property type="term" value="C:nucleus"/>
    <property type="evidence" value="ECO:0007669"/>
    <property type="project" value="UniProtKB-SubCell"/>
</dbReference>
<evidence type="ECO:0000256" key="3">
    <source>
        <dbReference type="ARBA" id="ARBA00023125"/>
    </source>
</evidence>
<keyword evidence="2" id="KW-0805">Transcription regulation</keyword>
<dbReference type="GO" id="GO:0003677">
    <property type="term" value="F:DNA binding"/>
    <property type="evidence" value="ECO:0007669"/>
    <property type="project" value="UniProtKB-KW"/>
</dbReference>
<feature type="compositionally biased region" description="Basic and acidic residues" evidence="6">
    <location>
        <begin position="779"/>
        <end position="788"/>
    </location>
</feature>
<accession>A0AAW1X0P0</accession>
<evidence type="ECO:0000259" key="7">
    <source>
        <dbReference type="Pfam" id="PF01429"/>
    </source>
</evidence>
<evidence type="ECO:0000256" key="6">
    <source>
        <dbReference type="SAM" id="MobiDB-lite"/>
    </source>
</evidence>
<feature type="region of interest" description="Disordered" evidence="6">
    <location>
        <begin position="985"/>
        <end position="1009"/>
    </location>
</feature>
<dbReference type="SUPFAM" id="SSF54171">
    <property type="entry name" value="DNA-binding domain"/>
    <property type="match status" value="1"/>
</dbReference>
<dbReference type="PANTHER" id="PTHR37701:SF13">
    <property type="entry name" value="C2H2-TYPE DOMAIN-CONTAINING PROTEIN"/>
    <property type="match status" value="1"/>
</dbReference>
<gene>
    <name evidence="8" type="ORF">M0R45_027537</name>
</gene>
<dbReference type="SMART" id="SM00384">
    <property type="entry name" value="AT_hook"/>
    <property type="match status" value="2"/>
</dbReference>
<evidence type="ECO:0000313" key="8">
    <source>
        <dbReference type="EMBL" id="KAK9930500.1"/>
    </source>
</evidence>
<dbReference type="InterPro" id="IPR001739">
    <property type="entry name" value="Methyl_CpG_DNA-bd"/>
</dbReference>
<evidence type="ECO:0000256" key="2">
    <source>
        <dbReference type="ARBA" id="ARBA00023015"/>
    </source>
</evidence>
<feature type="region of interest" description="Disordered" evidence="6">
    <location>
        <begin position="138"/>
        <end position="168"/>
    </location>
</feature>
<keyword evidence="5" id="KW-0539">Nucleus</keyword>
<dbReference type="Pfam" id="PF01429">
    <property type="entry name" value="MBD"/>
    <property type="match status" value="1"/>
</dbReference>
<sequence>MAFATVDHHLHLDSVPIVDLRLLTQSELYSLSLTSSTASHPNRRFDDDVLIPKIDRSVFNESAGSRKQTYSRLRLAPRNPQFASTNSKSALPRQAPILSQPLDQESRQIITLLKQLFPSENQNQNCDDLVPTPVQCESQAAPAPSLGYSSVSAGVDSSLGKRKRGRPRKDSYAVIAKTEVAVPVNSTALTGAVDEAKVGNADVFIEKRDGENTPIGTFVLSGDGKLVQSIEGKRKRGRPRKDEIRVRVESSVGVRERKARVKKEVNVEGEMVLVNINDVVVDLDALCNADSTFGEELRKRTEGLETEAQLLGFLEGLQGEWSSARKKRKIVQATELGDLLPKWWKVMLSLKRNGGHKWLVCRRYISPNGQQFVSCKEVSSFLHSYFGLRRPGQILFIPMAIFSSFYHSPFSCLLFVLGMQQDTNLTYEDKNHNHELVGFSPIPIVKSYVKSIEAPGQVIGMLKKLDPVRSGRFGRSLKIQESVEIDREQTSGTIVSYDLISGFSQGKVNDVMKECFGTYNDESISLSYEEQAMKADKNCFSDGLNDGVRVAISSVDVLKVDVDSASNVMGKEHGADNIDNYQSTSTIEDMKIDDVDNSGNGRSISGISESHIGPENAYSNVDQQSTSEACSLVPSNMIESLHKRGSESGLYSTDTDDKTCAVSNDFNNDSFPTFCEPTFDDIGLSGSNDKTISFGRDHGMPDVDSMEISERIRSTGSCSSVPPLDGQSFIAVNNATNPSCTVEELWREKSLASNSLSSFVNKQSSDDLNKGGIQTAEGPKGEHTKNYNDSELSVSFGSRATGTNADTTSCIEQERSSKGYSLASYANEHASVLKNNFVCNSILEELKQDRGTSETDLVCPSGCRQSYNLVNNVNSTSSRSIEESKEEVKGSWNDEELLDFNSRRGGLEVSAMTGTGNEISSQGPSLVLSEDNQTFATGSGIFSSSVLDDKLIRGSVSGLARPSGSEQTPGFVNNLNRVYSSTLWEQPTSEGAEKSRNNEPMTSFLNDSQPSADAMSELLWRIDGQNVQQSGLADTSAFMQSSASYPNFDTLSGKGENGALSVNEKYDNIPGLEGLKSSRLEQFEHDFLTSQVNSQSKESNVLSHEERIEQAFNSSGWPEKEPLPSMPNIASRREINSCVWCRNEFYHDIYEAGTQTGSVGFMCANCQGKFSGQVNFL</sequence>
<protein>
    <recommendedName>
        <fullName evidence="7">MBD domain-containing protein</fullName>
    </recommendedName>
</protein>
<evidence type="ECO:0000256" key="1">
    <source>
        <dbReference type="ARBA" id="ARBA00004123"/>
    </source>
</evidence>
<keyword evidence="9" id="KW-1185">Reference proteome</keyword>
<evidence type="ECO:0000256" key="5">
    <source>
        <dbReference type="ARBA" id="ARBA00023242"/>
    </source>
</evidence>
<comment type="caution">
    <text evidence="8">The sequence shown here is derived from an EMBL/GenBank/DDBJ whole genome shotgun (WGS) entry which is preliminary data.</text>
</comment>
<dbReference type="InterPro" id="IPR017956">
    <property type="entry name" value="AT_hook_DNA-bd_motif"/>
</dbReference>
<keyword evidence="3" id="KW-0238">DNA-binding</keyword>
<dbReference type="Proteomes" id="UP001457282">
    <property type="component" value="Unassembled WGS sequence"/>
</dbReference>
<feature type="region of interest" description="Disordered" evidence="6">
    <location>
        <begin position="602"/>
        <end position="625"/>
    </location>
</feature>
<comment type="subcellular location">
    <subcellularLocation>
        <location evidence="1">Nucleus</location>
    </subcellularLocation>
</comment>
<evidence type="ECO:0000313" key="9">
    <source>
        <dbReference type="Proteomes" id="UP001457282"/>
    </source>
</evidence>
<evidence type="ECO:0000256" key="4">
    <source>
        <dbReference type="ARBA" id="ARBA00023163"/>
    </source>
</evidence>
<feature type="region of interest" description="Disordered" evidence="6">
    <location>
        <begin position="763"/>
        <end position="789"/>
    </location>
</feature>
<dbReference type="InterPro" id="IPR037472">
    <property type="entry name" value="MBD8"/>
</dbReference>
<keyword evidence="4" id="KW-0804">Transcription</keyword>
<dbReference type="EMBL" id="JBEDUW010000005">
    <property type="protein sequence ID" value="KAK9930500.1"/>
    <property type="molecule type" value="Genomic_DNA"/>
</dbReference>
<dbReference type="AlphaFoldDB" id="A0AAW1X0P0"/>
<dbReference type="PANTHER" id="PTHR37701">
    <property type="entry name" value="METHYL-CPG-BINDING DOMAIN-CONTAINING PROTEIN 8"/>
    <property type="match status" value="1"/>
</dbReference>
<name>A0AAW1X0P0_RUBAR</name>
<dbReference type="InterPro" id="IPR016177">
    <property type="entry name" value="DNA-bd_dom_sf"/>
</dbReference>
<organism evidence="8 9">
    <name type="scientific">Rubus argutus</name>
    <name type="common">Southern blackberry</name>
    <dbReference type="NCBI Taxonomy" id="59490"/>
    <lineage>
        <taxon>Eukaryota</taxon>
        <taxon>Viridiplantae</taxon>
        <taxon>Streptophyta</taxon>
        <taxon>Embryophyta</taxon>
        <taxon>Tracheophyta</taxon>
        <taxon>Spermatophyta</taxon>
        <taxon>Magnoliopsida</taxon>
        <taxon>eudicotyledons</taxon>
        <taxon>Gunneridae</taxon>
        <taxon>Pentapetalae</taxon>
        <taxon>rosids</taxon>
        <taxon>fabids</taxon>
        <taxon>Rosales</taxon>
        <taxon>Rosaceae</taxon>
        <taxon>Rosoideae</taxon>
        <taxon>Rosoideae incertae sedis</taxon>
        <taxon>Rubus</taxon>
    </lineage>
</organism>
<reference evidence="8 9" key="1">
    <citation type="journal article" date="2023" name="G3 (Bethesda)">
        <title>A chromosome-length genome assembly and annotation of blackberry (Rubus argutus, cv. 'Hillquist').</title>
        <authorList>
            <person name="Bruna T."/>
            <person name="Aryal R."/>
            <person name="Dudchenko O."/>
            <person name="Sargent D.J."/>
            <person name="Mead D."/>
            <person name="Buti M."/>
            <person name="Cavallini A."/>
            <person name="Hytonen T."/>
            <person name="Andres J."/>
            <person name="Pham M."/>
            <person name="Weisz D."/>
            <person name="Mascagni F."/>
            <person name="Usai G."/>
            <person name="Natali L."/>
            <person name="Bassil N."/>
            <person name="Fernandez G.E."/>
            <person name="Lomsadze A."/>
            <person name="Armour M."/>
            <person name="Olukolu B."/>
            <person name="Poorten T."/>
            <person name="Britton C."/>
            <person name="Davik J."/>
            <person name="Ashrafi H."/>
            <person name="Aiden E.L."/>
            <person name="Borodovsky M."/>
            <person name="Worthington M."/>
        </authorList>
    </citation>
    <scope>NUCLEOTIDE SEQUENCE [LARGE SCALE GENOMIC DNA]</scope>
    <source>
        <strain evidence="8">PI 553951</strain>
    </source>
</reference>
<proteinExistence type="predicted"/>
<feature type="domain" description="MBD" evidence="7">
    <location>
        <begin position="339"/>
        <end position="384"/>
    </location>
</feature>